<feature type="compositionally biased region" description="Basic and acidic residues" evidence="1">
    <location>
        <begin position="81"/>
        <end position="96"/>
    </location>
</feature>
<dbReference type="OrthoDB" id="6133115at2759"/>
<feature type="compositionally biased region" description="Low complexity" evidence="1">
    <location>
        <begin position="23"/>
        <end position="34"/>
    </location>
</feature>
<feature type="compositionally biased region" description="Low complexity" evidence="1">
    <location>
        <begin position="1883"/>
        <end position="1893"/>
    </location>
</feature>
<dbReference type="GO" id="GO:0034967">
    <property type="term" value="C:Set3 complex"/>
    <property type="evidence" value="ECO:0007669"/>
    <property type="project" value="TreeGrafter"/>
</dbReference>
<name>A0A178CYW8_9EURO</name>
<feature type="region of interest" description="Disordered" evidence="1">
    <location>
        <begin position="842"/>
        <end position="879"/>
    </location>
</feature>
<feature type="compositionally biased region" description="Basic and acidic residues" evidence="1">
    <location>
        <begin position="47"/>
        <end position="56"/>
    </location>
</feature>
<feature type="region of interest" description="Disordered" evidence="1">
    <location>
        <begin position="631"/>
        <end position="653"/>
    </location>
</feature>
<evidence type="ECO:0000259" key="2">
    <source>
        <dbReference type="PROSITE" id="PS51293"/>
    </source>
</evidence>
<feature type="domain" description="SANT" evidence="2">
    <location>
        <begin position="955"/>
        <end position="1006"/>
    </location>
</feature>
<feature type="compositionally biased region" description="Pro residues" evidence="1">
    <location>
        <begin position="338"/>
        <end position="358"/>
    </location>
</feature>
<dbReference type="RefSeq" id="XP_022499386.1">
    <property type="nucleotide sequence ID" value="XM_022644718.1"/>
</dbReference>
<feature type="compositionally biased region" description="Polar residues" evidence="1">
    <location>
        <begin position="1642"/>
        <end position="1656"/>
    </location>
</feature>
<dbReference type="GO" id="GO:0006357">
    <property type="term" value="P:regulation of transcription by RNA polymerase II"/>
    <property type="evidence" value="ECO:0007669"/>
    <property type="project" value="TreeGrafter"/>
</dbReference>
<feature type="compositionally biased region" description="Low complexity" evidence="1">
    <location>
        <begin position="1699"/>
        <end position="1714"/>
    </location>
</feature>
<dbReference type="Gene3D" id="1.20.58.1880">
    <property type="match status" value="1"/>
</dbReference>
<gene>
    <name evidence="3" type="ORF">AYO20_06427</name>
</gene>
<feature type="compositionally biased region" description="Basic and acidic residues" evidence="1">
    <location>
        <begin position="130"/>
        <end position="153"/>
    </location>
</feature>
<dbReference type="PROSITE" id="PS51293">
    <property type="entry name" value="SANT"/>
    <property type="match status" value="1"/>
</dbReference>
<organism evidence="3 4">
    <name type="scientific">Fonsecaea nubica</name>
    <dbReference type="NCBI Taxonomy" id="856822"/>
    <lineage>
        <taxon>Eukaryota</taxon>
        <taxon>Fungi</taxon>
        <taxon>Dikarya</taxon>
        <taxon>Ascomycota</taxon>
        <taxon>Pezizomycotina</taxon>
        <taxon>Eurotiomycetes</taxon>
        <taxon>Chaetothyriomycetidae</taxon>
        <taxon>Chaetothyriales</taxon>
        <taxon>Herpotrichiellaceae</taxon>
        <taxon>Fonsecaea</taxon>
    </lineage>
</organism>
<dbReference type="CDD" id="cd00167">
    <property type="entry name" value="SANT"/>
    <property type="match status" value="1"/>
</dbReference>
<feature type="compositionally biased region" description="Low complexity" evidence="1">
    <location>
        <begin position="1115"/>
        <end position="1142"/>
    </location>
</feature>
<feature type="region of interest" description="Disordered" evidence="1">
    <location>
        <begin position="752"/>
        <end position="781"/>
    </location>
</feature>
<feature type="compositionally biased region" description="Basic and acidic residues" evidence="1">
    <location>
        <begin position="290"/>
        <end position="300"/>
    </location>
</feature>
<dbReference type="InterPro" id="IPR017884">
    <property type="entry name" value="SANT_dom"/>
</dbReference>
<feature type="region of interest" description="Disordered" evidence="1">
    <location>
        <begin position="1431"/>
        <end position="1454"/>
    </location>
</feature>
<feature type="compositionally biased region" description="Polar residues" evidence="1">
    <location>
        <begin position="1071"/>
        <end position="1082"/>
    </location>
</feature>
<comment type="caution">
    <text evidence="3">The sequence shown here is derived from an EMBL/GenBank/DDBJ whole genome shotgun (WGS) entry which is preliminary data.</text>
</comment>
<evidence type="ECO:0000256" key="1">
    <source>
        <dbReference type="SAM" id="MobiDB-lite"/>
    </source>
</evidence>
<dbReference type="InterPro" id="IPR051571">
    <property type="entry name" value="N-CoR_corepressor"/>
</dbReference>
<dbReference type="InterPro" id="IPR001005">
    <property type="entry name" value="SANT/Myb"/>
</dbReference>
<dbReference type="Proteomes" id="UP000185904">
    <property type="component" value="Unassembled WGS sequence"/>
</dbReference>
<feature type="compositionally biased region" description="Polar residues" evidence="1">
    <location>
        <begin position="433"/>
        <end position="442"/>
    </location>
</feature>
<feature type="compositionally biased region" description="Pro residues" evidence="1">
    <location>
        <begin position="1555"/>
        <end position="1566"/>
    </location>
</feature>
<dbReference type="EMBL" id="LVCJ01000040">
    <property type="protein sequence ID" value="OAL34374.1"/>
    <property type="molecule type" value="Genomic_DNA"/>
</dbReference>
<feature type="compositionally biased region" description="Low complexity" evidence="1">
    <location>
        <begin position="1775"/>
        <end position="1790"/>
    </location>
</feature>
<feature type="compositionally biased region" description="Low complexity" evidence="1">
    <location>
        <begin position="1490"/>
        <end position="1502"/>
    </location>
</feature>
<feature type="compositionally biased region" description="Acidic residues" evidence="1">
    <location>
        <begin position="643"/>
        <end position="653"/>
    </location>
</feature>
<reference evidence="3 4" key="1">
    <citation type="submission" date="2016-03" db="EMBL/GenBank/DDBJ databases">
        <title>The draft genome sequence of Fonsecaea nubica causative agent of cutaneous subcutaneous infection in human host.</title>
        <authorList>
            <person name="Costa F."/>
            <person name="Sybren D.H."/>
            <person name="Raittz R.T."/>
            <person name="Weiss V.A."/>
            <person name="Leao A.C."/>
            <person name="Gomes R."/>
            <person name="De Souza E.M."/>
            <person name="Pedrosa F.O."/>
            <person name="Steffens M.B."/>
            <person name="Bombassaro A."/>
            <person name="Tadra-Sfeir M.Z."/>
            <person name="Moreno L.F."/>
            <person name="Najafzadeh M.J."/>
            <person name="Felipe M.S."/>
            <person name="Teixeira M."/>
            <person name="Sun J."/>
            <person name="Xi L."/>
            <person name="Castro M.A."/>
            <person name="Vicente V.A."/>
        </authorList>
    </citation>
    <scope>NUCLEOTIDE SEQUENCE [LARGE SCALE GENOMIC DNA]</scope>
    <source>
        <strain evidence="3 4">CBS 269.64</strain>
    </source>
</reference>
<feature type="compositionally biased region" description="Basic and acidic residues" evidence="1">
    <location>
        <begin position="1844"/>
        <end position="1869"/>
    </location>
</feature>
<feature type="compositionally biased region" description="Basic and acidic residues" evidence="1">
    <location>
        <begin position="198"/>
        <end position="263"/>
    </location>
</feature>
<feature type="compositionally biased region" description="Pro residues" evidence="1">
    <location>
        <begin position="752"/>
        <end position="774"/>
    </location>
</feature>
<feature type="compositionally biased region" description="Basic and acidic residues" evidence="1">
    <location>
        <begin position="10"/>
        <end position="22"/>
    </location>
</feature>
<feature type="compositionally biased region" description="Basic residues" evidence="1">
    <location>
        <begin position="1099"/>
        <end position="1114"/>
    </location>
</feature>
<feature type="compositionally biased region" description="Polar residues" evidence="1">
    <location>
        <begin position="1441"/>
        <end position="1450"/>
    </location>
</feature>
<protein>
    <recommendedName>
        <fullName evidence="2">SANT domain-containing protein</fullName>
    </recommendedName>
</protein>
<feature type="region of interest" description="Disordered" evidence="1">
    <location>
        <begin position="1487"/>
        <end position="1511"/>
    </location>
</feature>
<evidence type="ECO:0000313" key="3">
    <source>
        <dbReference type="EMBL" id="OAL34374.1"/>
    </source>
</evidence>
<feature type="compositionally biased region" description="Low complexity" evidence="1">
    <location>
        <begin position="1800"/>
        <end position="1811"/>
    </location>
</feature>
<feature type="compositionally biased region" description="Polar residues" evidence="1">
    <location>
        <begin position="402"/>
        <end position="419"/>
    </location>
</feature>
<dbReference type="PANTHER" id="PTHR13992">
    <property type="entry name" value="NUCLEAR RECEPTOR CO-REPRESSOR RELATED NCOR"/>
    <property type="match status" value="1"/>
</dbReference>
<feature type="compositionally biased region" description="Low complexity" evidence="1">
    <location>
        <begin position="1832"/>
        <end position="1843"/>
    </location>
</feature>
<dbReference type="PANTHER" id="PTHR13992:SF39">
    <property type="entry name" value="SMRTER, ISOFORM G"/>
    <property type="match status" value="1"/>
</dbReference>
<feature type="compositionally biased region" description="Basic and acidic residues" evidence="1">
    <location>
        <begin position="1585"/>
        <end position="1595"/>
    </location>
</feature>
<keyword evidence="4" id="KW-1185">Reference proteome</keyword>
<accession>A0A178CYW8</accession>
<feature type="region of interest" description="Disordered" evidence="1">
    <location>
        <begin position="1743"/>
        <end position="1820"/>
    </location>
</feature>
<dbReference type="SUPFAM" id="SSF46689">
    <property type="entry name" value="Homeodomain-like"/>
    <property type="match status" value="2"/>
</dbReference>
<feature type="compositionally biased region" description="Pro residues" evidence="1">
    <location>
        <begin position="1871"/>
        <end position="1882"/>
    </location>
</feature>
<feature type="region of interest" description="Disordered" evidence="1">
    <location>
        <begin position="1545"/>
        <end position="1719"/>
    </location>
</feature>
<feature type="region of interest" description="Disordered" evidence="1">
    <location>
        <begin position="1"/>
        <end position="610"/>
    </location>
</feature>
<evidence type="ECO:0000313" key="4">
    <source>
        <dbReference type="Proteomes" id="UP000185904"/>
    </source>
</evidence>
<dbReference type="SMART" id="SM00717">
    <property type="entry name" value="SANT"/>
    <property type="match status" value="2"/>
</dbReference>
<feature type="compositionally biased region" description="Basic residues" evidence="1">
    <location>
        <begin position="1014"/>
        <end position="1024"/>
    </location>
</feature>
<proteinExistence type="predicted"/>
<sequence length="1989" mass="219273">MSSSRYPPPARDRSPPRFDRRPSTNYTPTSSSYRGQAEPGLLSAQRDPPRGPKADFRGGGGFPFAPTARGRGGGFAPRPNDTWERDRERDRERDTRPPPQSYRAREDDRTEWARRDRDFPVTDRTIPSARDTRPYVGRERSASPVRPRRDSRESLPSTFARPTESASSYYPAAGRGGLSRGRGRGDWDRGRGRSSFVSERDRERDLFHPRSRSRESRRDREFDRGRPPPGDADRPDRYERRDYERSREPEVRPRDPREHDVWPRDQSPARGSTANMAAAVTTPSASVSDRPGKPDFEAGRRPSVVATPISALRESRRDGDGADYFGSSRLDTSRREPPQLPQQPPTPIGLDYGPPPSLPSVTTPATEKPTIPRPQTAKTEQGAPSPATFQPPSGPKAGRTAPTASLGQSVKTPQHQETWARTEPVSRQARPGVTTSASNMSMEGSAKKDELPAEPKPPAVPAADRAMPPNVPSGPRIGNTTPYKHRLSSSEPAGSGPPVAPREPSKPSGLDNRPPAIPTGPRLDREGTRTGSGTASKIWVSPDYKPKPSIMNAMNKPFPLETRDRGPIPTGPRQQSVVPSHPDKTRGAHPSANSPPNAPSGPRALIATSPKIQDVKMTLLPARGAANEIHHQEDVIMSVPASSEDDDDEAGDDSFDEEYYVESEERHKREMELLATKKPPSLLQDTVVVALLVKLQFLHMISQDPVAKRGTTPVEVTKEEAPVVVTIPTGLPSPQQAPEETESKEEILAIEPPYPKGRPLKQPPVNPIPTPPIEDLPYLKSGPMEPVVFEESDDEVEREAVSILLQQEFERNAWDWRSELEEMHAEFKARYPVWKQKIQQLEQERRELQASPAPASPAPSAAPSVTPSLTHERTRGARNTTEADLQAAILMSQQSLKEEEERREREAASSSVPNYDLEAVVPPMLKPADIELSQFEERNRLVPNDLALYAFAYLPPEDDFTDEEQSLFIEAYCQTPKKWGTIAESIPGRTYQECILHYYLTKAKAHYKDLLRRSQPRKRGRRVAATKPRSTALMSELLNGDDAEATPVPVTDSGRPRRAAAPTFGDAPSEADSSTPVPQSKKLTAALKDGNSDGGAKTSRGRKTGTATKVRRTKAQIQAEQQQQVLPLAPAEASPSKAATSTKAERGRTLVRAENVPIRPDPPSVPPVQVQRAAEAGLQHYPLCDVPAGPLTASSSAAASQHTSYWSVPEQNKFPELLSYYGRDFAAIADFMKTKSPIMVSPPPLGSPSVANKIQIKNYYGRQINDGKGELEKLALMGEQMRVAGKVAIPPPSPIVTPKRRYDTALGPLSRPTTQGEQTIMDGELAVSAVKPSVVEDFPRSMLDRTVSGDMASQPRPVAREAIRETSLPTHLPTKTEELPKLDGRPALFSHKPLHGPKAGVFQDDVGFQPSRQTLRAPLQEQSPQILTQRLPDMPRPELGQQPSIPTNGPSLLGLREPLIPVQQRSQAPPAAPVQVQAHVEKYTQPNALHPSHSRNSSSTTPSHPPLETPQDMASLRRIDNQHALYRTGPTESPALTPIQIHTSQPPRAEISHPAAPPPPADTPKPPAKRSNVFGLLNDDPPDPPPKRPSLEAPKRASILSPQITALPPGQTLLQQPRSQHHPEDSLLNRASRGSYGPGGSNVLSAGSGQQSSTDYPSVYSPAPVTGPSNDAWMDRFDPRQQGAPSDQRSHHHSPAPSPYSVIPPTSQQSSIPSLHSLRVDTPRAPERAGIDHRRTLLGQISQIPHVPSPPPQQPTQAVPQLRSASTSSHHSRVASAGYSASQSTSQSSSLGHPTIQQNHSHSASSTPVSSLHHRPQSSLEVPFQTRLTIQQHMAQQNQQKQQEQQREHERQIQRHRELEREREREREQQQPPPPPPPPPPSQQQQQQQQQQQIRREMYIVVPGKWERLILFIIRIHIHTSYTNTNINISINISTNTSNNTNINININTKGDRFHTYNLKGQANHRLIYTILTLKRRSSTRASRGTFEQ</sequence>
<feature type="compositionally biased region" description="Low complexity" evidence="1">
    <location>
        <begin position="849"/>
        <end position="864"/>
    </location>
</feature>
<feature type="region of interest" description="Disordered" evidence="1">
    <location>
        <begin position="1012"/>
        <end position="1167"/>
    </location>
</feature>
<feature type="region of interest" description="Disordered" evidence="1">
    <location>
        <begin position="1832"/>
        <end position="1894"/>
    </location>
</feature>
<dbReference type="InterPro" id="IPR009057">
    <property type="entry name" value="Homeodomain-like_sf"/>
</dbReference>
<dbReference type="GeneID" id="34589842"/>
<dbReference type="Gene3D" id="1.10.10.60">
    <property type="entry name" value="Homeodomain-like"/>
    <property type="match status" value="1"/>
</dbReference>
<feature type="compositionally biased region" description="Low complexity" evidence="1">
    <location>
        <begin position="277"/>
        <end position="288"/>
    </location>
</feature>
<feature type="compositionally biased region" description="Basic and acidic residues" evidence="1">
    <location>
        <begin position="103"/>
        <end position="121"/>
    </location>
</feature>
<dbReference type="Pfam" id="PF00249">
    <property type="entry name" value="Myb_DNA-binding"/>
    <property type="match status" value="1"/>
</dbReference>